<dbReference type="GO" id="GO:0003677">
    <property type="term" value="F:DNA binding"/>
    <property type="evidence" value="ECO:0007669"/>
    <property type="project" value="InterPro"/>
</dbReference>
<dbReference type="Pfam" id="PF00196">
    <property type="entry name" value="GerE"/>
    <property type="match status" value="1"/>
</dbReference>
<dbReference type="InterPro" id="IPR000792">
    <property type="entry name" value="Tscrpt_reg_LuxR_C"/>
</dbReference>
<evidence type="ECO:0000313" key="2">
    <source>
        <dbReference type="EMBL" id="CDN90319.1"/>
    </source>
</evidence>
<dbReference type="RefSeq" id="WP_009519319.1">
    <property type="nucleotide sequence ID" value="NZ_CCAE010000075.1"/>
</dbReference>
<organism evidence="2 3">
    <name type="scientific">Hydrogenophaga intermedia</name>
    <dbReference type="NCBI Taxonomy" id="65786"/>
    <lineage>
        <taxon>Bacteria</taxon>
        <taxon>Pseudomonadati</taxon>
        <taxon>Pseudomonadota</taxon>
        <taxon>Betaproteobacteria</taxon>
        <taxon>Burkholderiales</taxon>
        <taxon>Comamonadaceae</taxon>
        <taxon>Hydrogenophaga</taxon>
    </lineage>
</organism>
<dbReference type="SMART" id="SM00421">
    <property type="entry name" value="HTH_LUXR"/>
    <property type="match status" value="1"/>
</dbReference>
<dbReference type="EMBL" id="CCAE010000075">
    <property type="protein sequence ID" value="CDN90319.1"/>
    <property type="molecule type" value="Genomic_DNA"/>
</dbReference>
<dbReference type="PROSITE" id="PS50043">
    <property type="entry name" value="HTH_LUXR_2"/>
    <property type="match status" value="1"/>
</dbReference>
<dbReference type="Proteomes" id="UP000028878">
    <property type="component" value="Unassembled WGS sequence"/>
</dbReference>
<protein>
    <submittedName>
        <fullName evidence="2">Transcriptional regulator, LuxR family</fullName>
    </submittedName>
</protein>
<evidence type="ECO:0000313" key="3">
    <source>
        <dbReference type="Proteomes" id="UP000028878"/>
    </source>
</evidence>
<sequence length="274" mass="30182">MPAIWSLDAHAPGQALSPTAVSALLDCASAPPSAARLLSAIDAVVPVEYLSLVNFRRDTPELVEGSSRHPNEGHGRDVVAECFAIYRRSYWRADSVMRLADRVSQRPAREVAVLHCRADELPVAGWRNDIYKRERLTERFSLLHAPTPGAVQAIHLYRDERQGLFRPDEIERLLGLAPLLRQAHQAALNAECVAVDREAQVAQSRQRLARLVPTLSPREAEVVARIAHGLSADGIAVELDVAPSTVVTLRKRAYAKLAEAGLPADRLRLARWLG</sequence>
<dbReference type="PROSITE" id="PS00622">
    <property type="entry name" value="HTH_LUXR_1"/>
    <property type="match status" value="1"/>
</dbReference>
<name>A0A1L1PRD3_HYDIT</name>
<dbReference type="GO" id="GO:0006355">
    <property type="term" value="P:regulation of DNA-templated transcription"/>
    <property type="evidence" value="ECO:0007669"/>
    <property type="project" value="InterPro"/>
</dbReference>
<gene>
    <name evidence="2" type="ORF">BN948_04761</name>
</gene>
<dbReference type="SUPFAM" id="SSF46894">
    <property type="entry name" value="C-terminal effector domain of the bipartite response regulators"/>
    <property type="match status" value="1"/>
</dbReference>
<evidence type="ECO:0000259" key="1">
    <source>
        <dbReference type="PROSITE" id="PS50043"/>
    </source>
</evidence>
<reference evidence="3" key="1">
    <citation type="submission" date="2014-11" db="EMBL/GenBank/DDBJ databases">
        <title>Draft genome sequence of Hydrogenophaga intermedia S1.</title>
        <authorList>
            <person name="Gan H.M."/>
            <person name="Chew T.H."/>
            <person name="Stolz A."/>
        </authorList>
    </citation>
    <scope>NUCLEOTIDE SEQUENCE [LARGE SCALE GENOMIC DNA]</scope>
    <source>
        <strain evidence="3">S1</strain>
    </source>
</reference>
<proteinExistence type="predicted"/>
<keyword evidence="3" id="KW-1185">Reference proteome</keyword>
<dbReference type="InterPro" id="IPR036388">
    <property type="entry name" value="WH-like_DNA-bd_sf"/>
</dbReference>
<dbReference type="Gene3D" id="1.10.10.10">
    <property type="entry name" value="Winged helix-like DNA-binding domain superfamily/Winged helix DNA-binding domain"/>
    <property type="match status" value="1"/>
</dbReference>
<feature type="domain" description="HTH luxR-type" evidence="1">
    <location>
        <begin position="208"/>
        <end position="268"/>
    </location>
</feature>
<dbReference type="InterPro" id="IPR016032">
    <property type="entry name" value="Sig_transdc_resp-reg_C-effctor"/>
</dbReference>
<dbReference type="AlphaFoldDB" id="A0A1L1PRD3"/>
<accession>A0A1L1PRD3</accession>
<dbReference type="PRINTS" id="PR00038">
    <property type="entry name" value="HTHLUXR"/>
</dbReference>